<dbReference type="CDD" id="cd16125">
    <property type="entry name" value="RA_ASPP1_2"/>
    <property type="match status" value="1"/>
</dbReference>
<proteinExistence type="predicted"/>
<dbReference type="RefSeq" id="XP_009064828.1">
    <property type="nucleotide sequence ID" value="XM_009066580.1"/>
</dbReference>
<dbReference type="SUPFAM" id="SSF54236">
    <property type="entry name" value="Ubiquitin-like"/>
    <property type="match status" value="1"/>
</dbReference>
<feature type="domain" description="Ras association" evidence="5">
    <location>
        <begin position="8"/>
        <end position="86"/>
    </location>
</feature>
<dbReference type="InterPro" id="IPR029071">
    <property type="entry name" value="Ubiquitin-like_domsf"/>
</dbReference>
<evidence type="ECO:0000256" key="4">
    <source>
        <dbReference type="ARBA" id="ARBA00023242"/>
    </source>
</evidence>
<dbReference type="PANTHER" id="PTHR24131:SF10">
    <property type="entry name" value="ANKYRIN-REPEAT, SH3-DOMAIN, AND PROLINE-RICH-REGION CONTAINING PROTEIN, ISOFORM B"/>
    <property type="match status" value="1"/>
</dbReference>
<comment type="subcellular location">
    <subcellularLocation>
        <location evidence="1">Nucleus</location>
    </subcellularLocation>
</comment>
<dbReference type="STRING" id="225164.V3ZPN9"/>
<evidence type="ECO:0000313" key="7">
    <source>
        <dbReference type="Proteomes" id="UP000030746"/>
    </source>
</evidence>
<gene>
    <name evidence="6" type="ORF">LOTGIDRAFT_168690</name>
</gene>
<dbReference type="GeneID" id="20240952"/>
<evidence type="ECO:0000313" key="6">
    <source>
        <dbReference type="EMBL" id="ESO84460.1"/>
    </source>
</evidence>
<evidence type="ECO:0000256" key="2">
    <source>
        <dbReference type="ARBA" id="ARBA00022737"/>
    </source>
</evidence>
<dbReference type="GO" id="GO:0002039">
    <property type="term" value="F:p53 binding"/>
    <property type="evidence" value="ECO:0007669"/>
    <property type="project" value="InterPro"/>
</dbReference>
<dbReference type="OMA" id="ASLEICC"/>
<evidence type="ECO:0000259" key="5">
    <source>
        <dbReference type="Pfam" id="PF21712"/>
    </source>
</evidence>
<dbReference type="HOGENOM" id="CLU_165716_0_0_1"/>
<dbReference type="GO" id="GO:0042981">
    <property type="term" value="P:regulation of apoptotic process"/>
    <property type="evidence" value="ECO:0007669"/>
    <property type="project" value="InterPro"/>
</dbReference>
<dbReference type="Pfam" id="PF21712">
    <property type="entry name" value="RASSF8-10_RA"/>
    <property type="match status" value="1"/>
</dbReference>
<dbReference type="Proteomes" id="UP000030746">
    <property type="component" value="Unassembled WGS sequence"/>
</dbReference>
<evidence type="ECO:0000256" key="1">
    <source>
        <dbReference type="ARBA" id="ARBA00004123"/>
    </source>
</evidence>
<dbReference type="KEGG" id="lgi:LOTGIDRAFT_168690"/>
<dbReference type="InterPro" id="IPR047163">
    <property type="entry name" value="ASPP1/2"/>
</dbReference>
<protein>
    <recommendedName>
        <fullName evidence="5">Ras association domain-containing protein</fullName>
    </recommendedName>
</protein>
<dbReference type="OrthoDB" id="10038642at2759"/>
<dbReference type="PANTHER" id="PTHR24131">
    <property type="entry name" value="APOPTOSIS-STIMULATING OF P53 PROTEIN"/>
    <property type="match status" value="1"/>
</dbReference>
<dbReference type="Gene3D" id="3.10.20.90">
    <property type="entry name" value="Phosphatidylinositol 3-kinase Catalytic Subunit, Chain A, domain 1"/>
    <property type="match status" value="1"/>
</dbReference>
<accession>V3ZPN9</accession>
<dbReference type="AlphaFoldDB" id="V3ZPN9"/>
<keyword evidence="4" id="KW-0539">Nucleus</keyword>
<keyword evidence="2" id="KW-0677">Repeat</keyword>
<dbReference type="CTD" id="20240952"/>
<reference evidence="6 7" key="1">
    <citation type="journal article" date="2013" name="Nature">
        <title>Insights into bilaterian evolution from three spiralian genomes.</title>
        <authorList>
            <person name="Simakov O."/>
            <person name="Marletaz F."/>
            <person name="Cho S.J."/>
            <person name="Edsinger-Gonzales E."/>
            <person name="Havlak P."/>
            <person name="Hellsten U."/>
            <person name="Kuo D.H."/>
            <person name="Larsson T."/>
            <person name="Lv J."/>
            <person name="Arendt D."/>
            <person name="Savage R."/>
            <person name="Osoegawa K."/>
            <person name="de Jong P."/>
            <person name="Grimwood J."/>
            <person name="Chapman J.A."/>
            <person name="Shapiro H."/>
            <person name="Aerts A."/>
            <person name="Otillar R.P."/>
            <person name="Terry A.Y."/>
            <person name="Boore J.L."/>
            <person name="Grigoriev I.V."/>
            <person name="Lindberg D.R."/>
            <person name="Seaver E.C."/>
            <person name="Weisblat D.A."/>
            <person name="Putnam N.H."/>
            <person name="Rokhsar D.S."/>
        </authorList>
    </citation>
    <scope>NUCLEOTIDE SEQUENCE [LARGE SCALE GENOMIC DNA]</scope>
</reference>
<dbReference type="EMBL" id="KB203505">
    <property type="protein sequence ID" value="ESO84460.1"/>
    <property type="molecule type" value="Genomic_DNA"/>
</dbReference>
<dbReference type="InterPro" id="IPR048945">
    <property type="entry name" value="RASSF8/10_RA"/>
</dbReference>
<dbReference type="GO" id="GO:0005634">
    <property type="term" value="C:nucleus"/>
    <property type="evidence" value="ECO:0007669"/>
    <property type="project" value="UniProtKB-SubCell"/>
</dbReference>
<keyword evidence="3" id="KW-0040">ANK repeat</keyword>
<organism evidence="6 7">
    <name type="scientific">Lottia gigantea</name>
    <name type="common">Giant owl limpet</name>
    <dbReference type="NCBI Taxonomy" id="225164"/>
    <lineage>
        <taxon>Eukaryota</taxon>
        <taxon>Metazoa</taxon>
        <taxon>Spiralia</taxon>
        <taxon>Lophotrochozoa</taxon>
        <taxon>Mollusca</taxon>
        <taxon>Gastropoda</taxon>
        <taxon>Patellogastropoda</taxon>
        <taxon>Lottioidea</taxon>
        <taxon>Lottiidae</taxon>
        <taxon>Lottia</taxon>
    </lineage>
</organism>
<evidence type="ECO:0000256" key="3">
    <source>
        <dbReference type="ARBA" id="ARBA00023043"/>
    </source>
</evidence>
<sequence length="102" mass="11519">MAILDSQVIIKVYIEDVGQHYVEVPITPNTSCQDVVDCTKEPGRESGYIVVIKQGTEHILSYNDNIYSLLQLQGKEKENLVFVLHYGSVIYQDDMADLPSRS</sequence>
<name>V3ZPN9_LOTGI</name>
<keyword evidence="7" id="KW-1185">Reference proteome</keyword>